<dbReference type="EC" id="2.1.1.216" evidence="7"/>
<feature type="non-terminal residue" evidence="11">
    <location>
        <position position="1"/>
    </location>
</feature>
<dbReference type="PANTHER" id="PTHR10631">
    <property type="entry name" value="N 2 ,N 2 -DIMETHYLGUANOSINE TRNA METHYLTRANSFERASE"/>
    <property type="match status" value="1"/>
</dbReference>
<name>A0A8H7ZYK8_9FUNG</name>
<evidence type="ECO:0000256" key="9">
    <source>
        <dbReference type="PROSITE-ProRule" id="PRU00958"/>
    </source>
</evidence>
<proteinExistence type="inferred from homology"/>
<dbReference type="GO" id="GO:0000049">
    <property type="term" value="F:tRNA binding"/>
    <property type="evidence" value="ECO:0007669"/>
    <property type="project" value="UniProtKB-UniRule"/>
</dbReference>
<keyword evidence="6 9" id="KW-0694">RNA-binding</keyword>
<sequence length="291" mass="32278">PNSLFFAGFVAGSRSDGSGALAVFLAGPALHDGRERGRAPRQPVPVLVGNRHNEGGEARNRRRSGAASRKQIWAVTEGKAAILFPKPNEVFYNPVQEFNRDLSIAAIRTWDKLRRREVAKHRAHASVTLLRALSDMFGPFLLTFKILEALSASGIRSVRYGKEIPNVDEIIANDVDAEAVESIKRNVARNKLEDLVVPNHGDAMYARERRGGARFRWAYGHTLTERPTRRRDIMYAHRTNDKQFDVVDLDPYGSASRFIDGAVQSVANGGLLCVTCTDLGVLAGHRHGEKW</sequence>
<keyword evidence="3 9" id="KW-0808">Transferase</keyword>
<feature type="region of interest" description="Disordered" evidence="10">
    <location>
        <begin position="32"/>
        <end position="65"/>
    </location>
</feature>
<evidence type="ECO:0000256" key="1">
    <source>
        <dbReference type="ARBA" id="ARBA00022555"/>
    </source>
</evidence>
<dbReference type="OrthoDB" id="6349953at2759"/>
<dbReference type="Proteomes" id="UP000673691">
    <property type="component" value="Unassembled WGS sequence"/>
</dbReference>
<evidence type="ECO:0000256" key="3">
    <source>
        <dbReference type="ARBA" id="ARBA00022679"/>
    </source>
</evidence>
<dbReference type="Gene3D" id="3.40.50.150">
    <property type="entry name" value="Vaccinia Virus protein VP39"/>
    <property type="match status" value="1"/>
</dbReference>
<keyword evidence="5 9" id="KW-0819">tRNA processing</keyword>
<evidence type="ECO:0000256" key="4">
    <source>
        <dbReference type="ARBA" id="ARBA00022691"/>
    </source>
</evidence>
<dbReference type="InterPro" id="IPR002905">
    <property type="entry name" value="Trm1"/>
</dbReference>
<evidence type="ECO:0000256" key="7">
    <source>
        <dbReference type="ARBA" id="ARBA00039099"/>
    </source>
</evidence>
<dbReference type="GO" id="GO:0005634">
    <property type="term" value="C:nucleus"/>
    <property type="evidence" value="ECO:0007669"/>
    <property type="project" value="TreeGrafter"/>
</dbReference>
<evidence type="ECO:0000256" key="5">
    <source>
        <dbReference type="ARBA" id="ARBA00022694"/>
    </source>
</evidence>
<evidence type="ECO:0000313" key="11">
    <source>
        <dbReference type="EMBL" id="KAG5461730.1"/>
    </source>
</evidence>
<reference evidence="11 12" key="1">
    <citation type="journal article" name="Sci. Rep.">
        <title>Genome-scale phylogenetic analyses confirm Olpidium as the closest living zoosporic fungus to the non-flagellated, terrestrial fungi.</title>
        <authorList>
            <person name="Chang Y."/>
            <person name="Rochon D."/>
            <person name="Sekimoto S."/>
            <person name="Wang Y."/>
            <person name="Chovatia M."/>
            <person name="Sandor L."/>
            <person name="Salamov A."/>
            <person name="Grigoriev I.V."/>
            <person name="Stajich J.E."/>
            <person name="Spatafora J.W."/>
        </authorList>
    </citation>
    <scope>NUCLEOTIDE SEQUENCE [LARGE SCALE GENOMIC DNA]</scope>
    <source>
        <strain evidence="11">S191</strain>
    </source>
</reference>
<dbReference type="EMBL" id="JAEFCI010003224">
    <property type="protein sequence ID" value="KAG5461730.1"/>
    <property type="molecule type" value="Genomic_DNA"/>
</dbReference>
<dbReference type="GO" id="GO:0160104">
    <property type="term" value="F:tRNA (guanine(26)-N2)-dimethyltransferase activity"/>
    <property type="evidence" value="ECO:0007669"/>
    <property type="project" value="UniProtKB-EC"/>
</dbReference>
<evidence type="ECO:0000256" key="2">
    <source>
        <dbReference type="ARBA" id="ARBA00022603"/>
    </source>
</evidence>
<comment type="caution">
    <text evidence="11">The sequence shown here is derived from an EMBL/GenBank/DDBJ whole genome shotgun (WGS) entry which is preliminary data.</text>
</comment>
<dbReference type="SUPFAM" id="SSF53335">
    <property type="entry name" value="S-adenosyl-L-methionine-dependent methyltransferases"/>
    <property type="match status" value="1"/>
</dbReference>
<dbReference type="GO" id="GO:0002940">
    <property type="term" value="P:tRNA N2-guanine methylation"/>
    <property type="evidence" value="ECO:0007669"/>
    <property type="project" value="TreeGrafter"/>
</dbReference>
<comment type="catalytic activity">
    <reaction evidence="8">
        <text>guanosine(26) in tRNA + 2 S-adenosyl-L-methionine = N(2)-dimethylguanosine(26) in tRNA + 2 S-adenosyl-L-homocysteine + 2 H(+)</text>
        <dbReference type="Rhea" id="RHEA:43140"/>
        <dbReference type="Rhea" id="RHEA-COMP:10359"/>
        <dbReference type="Rhea" id="RHEA-COMP:10360"/>
        <dbReference type="ChEBI" id="CHEBI:15378"/>
        <dbReference type="ChEBI" id="CHEBI:57856"/>
        <dbReference type="ChEBI" id="CHEBI:59789"/>
        <dbReference type="ChEBI" id="CHEBI:74269"/>
        <dbReference type="ChEBI" id="CHEBI:74513"/>
        <dbReference type="EC" id="2.1.1.216"/>
    </reaction>
</comment>
<dbReference type="InterPro" id="IPR029063">
    <property type="entry name" value="SAM-dependent_MTases_sf"/>
</dbReference>
<keyword evidence="2 9" id="KW-0489">Methyltransferase</keyword>
<evidence type="ECO:0000256" key="10">
    <source>
        <dbReference type="SAM" id="MobiDB-lite"/>
    </source>
</evidence>
<comment type="similarity">
    <text evidence="9">Belongs to the class I-like SAM-binding methyltransferase superfamily. Trm1 family.</text>
</comment>
<accession>A0A8H7ZYK8</accession>
<organism evidence="11 12">
    <name type="scientific">Olpidium bornovanus</name>
    <dbReference type="NCBI Taxonomy" id="278681"/>
    <lineage>
        <taxon>Eukaryota</taxon>
        <taxon>Fungi</taxon>
        <taxon>Fungi incertae sedis</taxon>
        <taxon>Olpidiomycota</taxon>
        <taxon>Olpidiomycotina</taxon>
        <taxon>Olpidiomycetes</taxon>
        <taxon>Olpidiales</taxon>
        <taxon>Olpidiaceae</taxon>
        <taxon>Olpidium</taxon>
    </lineage>
</organism>
<keyword evidence="1 9" id="KW-0820">tRNA-binding</keyword>
<keyword evidence="4 9" id="KW-0949">S-adenosyl-L-methionine</keyword>
<dbReference type="PROSITE" id="PS51626">
    <property type="entry name" value="SAM_MT_TRM1"/>
    <property type="match status" value="1"/>
</dbReference>
<evidence type="ECO:0000313" key="12">
    <source>
        <dbReference type="Proteomes" id="UP000673691"/>
    </source>
</evidence>
<gene>
    <name evidence="11" type="ORF">BJ554DRAFT_6027</name>
</gene>
<protein>
    <recommendedName>
        <fullName evidence="7">tRNA (guanine(26)-N(2))-dimethyltransferase</fullName>
        <ecNumber evidence="7">2.1.1.216</ecNumber>
    </recommendedName>
</protein>
<evidence type="ECO:0000256" key="8">
    <source>
        <dbReference type="ARBA" id="ARBA00051897"/>
    </source>
</evidence>
<keyword evidence="12" id="KW-1185">Reference proteome</keyword>
<dbReference type="AlphaFoldDB" id="A0A8H7ZYK8"/>
<dbReference type="Pfam" id="PF02005">
    <property type="entry name" value="TRM"/>
    <property type="match status" value="2"/>
</dbReference>
<evidence type="ECO:0000256" key="6">
    <source>
        <dbReference type="ARBA" id="ARBA00022884"/>
    </source>
</evidence>
<dbReference type="PANTHER" id="PTHR10631:SF3">
    <property type="entry name" value="TRNA (GUANINE(26)-N(2))-DIMETHYLTRANSFERASE"/>
    <property type="match status" value="1"/>
</dbReference>